<dbReference type="PANTHER" id="PTHR14003:SF24">
    <property type="entry name" value="ZINC FINGER PROTEIN 410"/>
    <property type="match status" value="1"/>
</dbReference>
<evidence type="ECO:0000256" key="2">
    <source>
        <dbReference type="ARBA" id="ARBA00022723"/>
    </source>
</evidence>
<feature type="domain" description="C2H2-type" evidence="13">
    <location>
        <begin position="176"/>
        <end position="205"/>
    </location>
</feature>
<organism evidence="14 15">
    <name type="scientific">Limulus polyphemus</name>
    <name type="common">Atlantic horseshoe crab</name>
    <dbReference type="NCBI Taxonomy" id="6850"/>
    <lineage>
        <taxon>Eukaryota</taxon>
        <taxon>Metazoa</taxon>
        <taxon>Ecdysozoa</taxon>
        <taxon>Arthropoda</taxon>
        <taxon>Chelicerata</taxon>
        <taxon>Merostomata</taxon>
        <taxon>Xiphosura</taxon>
        <taxon>Limulidae</taxon>
        <taxon>Limulus</taxon>
    </lineage>
</organism>
<name>A0ABM1TK12_LIMPO</name>
<evidence type="ECO:0000256" key="9">
    <source>
        <dbReference type="ARBA" id="ARBA00023163"/>
    </source>
</evidence>
<keyword evidence="9" id="KW-0804">Transcription</keyword>
<comment type="subcellular location">
    <subcellularLocation>
        <location evidence="1">Nucleus</location>
    </subcellularLocation>
</comment>
<dbReference type="Proteomes" id="UP000694941">
    <property type="component" value="Unplaced"/>
</dbReference>
<dbReference type="Gene3D" id="3.30.160.60">
    <property type="entry name" value="Classic Zinc Finger"/>
    <property type="match status" value="4"/>
</dbReference>
<dbReference type="InterPro" id="IPR036236">
    <property type="entry name" value="Znf_C2H2_sf"/>
</dbReference>
<sequence length="376" mass="41749">MNFCLIFSMDSTSGKEGENLVPSGSADIPQNLQDIEVLDSSSNLFITKALSVLATAHFNLPTNVSLKDLHSVAKQNLITSTQESIARELSNCPESKSLPEVEVQIDNAGKVNNLLTQIKSIEKEKHSAASDTTNKLLQQTGEQKSLTCTREGCGRKFRWPTHFKYHQLTHCGSRQYKCTVEGCDMSFYTCQRLAVHMRTHTGERPFVCSQQGCGKSFTTAGNLQNHYRIHTGEKPFACSHEGCLKTFVEYSSLKKHMLVHSGKKPFSCDTCGKTFSQSGSRNVHRKRHHVDEENSSPNSNEEKNGTDDHTENVFLEDSGNETFTFHDLTHVGVALTQDGEIGQIVTITTLPGTEVLTREPLLTAAAKKCIVYSRFI</sequence>
<keyword evidence="3" id="KW-0677">Repeat</keyword>
<dbReference type="RefSeq" id="XP_022256218.1">
    <property type="nucleotide sequence ID" value="XM_022400510.1"/>
</dbReference>
<keyword evidence="8" id="KW-0010">Activator</keyword>
<dbReference type="Pfam" id="PF00096">
    <property type="entry name" value="zf-C2H2"/>
    <property type="match status" value="3"/>
</dbReference>
<evidence type="ECO:0000256" key="7">
    <source>
        <dbReference type="ARBA" id="ARBA00023125"/>
    </source>
</evidence>
<feature type="domain" description="C2H2-type" evidence="13">
    <location>
        <begin position="266"/>
        <end position="294"/>
    </location>
</feature>
<dbReference type="PANTHER" id="PTHR14003">
    <property type="entry name" value="TRANSCRIPTIONAL REPRESSOR PROTEIN YY"/>
    <property type="match status" value="1"/>
</dbReference>
<dbReference type="PROSITE" id="PS00028">
    <property type="entry name" value="ZINC_FINGER_C2H2_1"/>
    <property type="match status" value="5"/>
</dbReference>
<dbReference type="SMART" id="SM00355">
    <property type="entry name" value="ZnF_C2H2"/>
    <property type="match status" value="5"/>
</dbReference>
<keyword evidence="14" id="KW-1185">Reference proteome</keyword>
<feature type="domain" description="C2H2-type" evidence="13">
    <location>
        <begin position="146"/>
        <end position="175"/>
    </location>
</feature>
<evidence type="ECO:0000256" key="8">
    <source>
        <dbReference type="ARBA" id="ARBA00023159"/>
    </source>
</evidence>
<evidence type="ECO:0000256" key="12">
    <source>
        <dbReference type="SAM" id="MobiDB-lite"/>
    </source>
</evidence>
<proteinExistence type="predicted"/>
<keyword evidence="10" id="KW-0539">Nucleus</keyword>
<feature type="region of interest" description="Disordered" evidence="12">
    <location>
        <begin position="273"/>
        <end position="313"/>
    </location>
</feature>
<dbReference type="GeneID" id="106471900"/>
<keyword evidence="6" id="KW-0805">Transcription regulation</keyword>
<gene>
    <name evidence="15" type="primary">LOC106471900</name>
</gene>
<keyword evidence="2" id="KW-0479">Metal-binding</keyword>
<evidence type="ECO:0000313" key="14">
    <source>
        <dbReference type="Proteomes" id="UP000694941"/>
    </source>
</evidence>
<evidence type="ECO:0000256" key="5">
    <source>
        <dbReference type="ARBA" id="ARBA00022833"/>
    </source>
</evidence>
<evidence type="ECO:0000256" key="10">
    <source>
        <dbReference type="ARBA" id="ARBA00023242"/>
    </source>
</evidence>
<accession>A0ABM1TK12</accession>
<keyword evidence="7" id="KW-0238">DNA-binding</keyword>
<protein>
    <submittedName>
        <fullName evidence="15">Zinc finger protein 143-like isoform X1</fullName>
    </submittedName>
</protein>
<evidence type="ECO:0000259" key="13">
    <source>
        <dbReference type="PROSITE" id="PS50157"/>
    </source>
</evidence>
<feature type="domain" description="C2H2-type" evidence="13">
    <location>
        <begin position="206"/>
        <end position="235"/>
    </location>
</feature>
<evidence type="ECO:0000313" key="15">
    <source>
        <dbReference type="RefSeq" id="XP_022256218.1"/>
    </source>
</evidence>
<evidence type="ECO:0000256" key="11">
    <source>
        <dbReference type="PROSITE-ProRule" id="PRU00042"/>
    </source>
</evidence>
<keyword evidence="4 11" id="KW-0863">Zinc-finger</keyword>
<evidence type="ECO:0000256" key="3">
    <source>
        <dbReference type="ARBA" id="ARBA00022737"/>
    </source>
</evidence>
<keyword evidence="5" id="KW-0862">Zinc</keyword>
<reference evidence="15" key="1">
    <citation type="submission" date="2025-08" db="UniProtKB">
        <authorList>
            <consortium name="RefSeq"/>
        </authorList>
    </citation>
    <scope>IDENTIFICATION</scope>
    <source>
        <tissue evidence="15">Muscle</tissue>
    </source>
</reference>
<evidence type="ECO:0000256" key="6">
    <source>
        <dbReference type="ARBA" id="ARBA00023015"/>
    </source>
</evidence>
<feature type="compositionally biased region" description="Basic and acidic residues" evidence="12">
    <location>
        <begin position="300"/>
        <end position="311"/>
    </location>
</feature>
<feature type="domain" description="C2H2-type" evidence="13">
    <location>
        <begin position="236"/>
        <end position="265"/>
    </location>
</feature>
<evidence type="ECO:0000256" key="1">
    <source>
        <dbReference type="ARBA" id="ARBA00004123"/>
    </source>
</evidence>
<evidence type="ECO:0000256" key="4">
    <source>
        <dbReference type="ARBA" id="ARBA00022771"/>
    </source>
</evidence>
<dbReference type="InterPro" id="IPR013087">
    <property type="entry name" value="Znf_C2H2_type"/>
</dbReference>
<dbReference type="PROSITE" id="PS50157">
    <property type="entry name" value="ZINC_FINGER_C2H2_2"/>
    <property type="match status" value="5"/>
</dbReference>
<dbReference type="SUPFAM" id="SSF57667">
    <property type="entry name" value="beta-beta-alpha zinc fingers"/>
    <property type="match status" value="3"/>
</dbReference>